<evidence type="ECO:0000256" key="8">
    <source>
        <dbReference type="SAM" id="Phobius"/>
    </source>
</evidence>
<organism evidence="11">
    <name type="scientific">hydrothermal vent metagenome</name>
    <dbReference type="NCBI Taxonomy" id="652676"/>
    <lineage>
        <taxon>unclassified sequences</taxon>
        <taxon>metagenomes</taxon>
        <taxon>ecological metagenomes</taxon>
    </lineage>
</organism>
<evidence type="ECO:0000259" key="10">
    <source>
        <dbReference type="PROSITE" id="PS50929"/>
    </source>
</evidence>
<feature type="domain" description="ABC transporter" evidence="9">
    <location>
        <begin position="374"/>
        <end position="621"/>
    </location>
</feature>
<proteinExistence type="predicted"/>
<dbReference type="PROSITE" id="PS50929">
    <property type="entry name" value="ABC_TM1F"/>
    <property type="match status" value="1"/>
</dbReference>
<dbReference type="GO" id="GO:0015421">
    <property type="term" value="F:ABC-type oligopeptide transporter activity"/>
    <property type="evidence" value="ECO:0007669"/>
    <property type="project" value="TreeGrafter"/>
</dbReference>
<evidence type="ECO:0000256" key="6">
    <source>
        <dbReference type="ARBA" id="ARBA00023136"/>
    </source>
</evidence>
<name>A0A160V901_9ZZZZ</name>
<evidence type="ECO:0000259" key="9">
    <source>
        <dbReference type="PROSITE" id="PS50893"/>
    </source>
</evidence>
<dbReference type="SMART" id="SM00382">
    <property type="entry name" value="AAA"/>
    <property type="match status" value="1"/>
</dbReference>
<keyword evidence="4 11" id="KW-0067">ATP-binding</keyword>
<keyword evidence="3" id="KW-0547">Nucleotide-binding</keyword>
<comment type="subcellular location">
    <subcellularLocation>
        <location evidence="1">Membrane</location>
        <topology evidence="1">Multi-pass membrane protein</topology>
    </subcellularLocation>
</comment>
<dbReference type="InterPro" id="IPR027417">
    <property type="entry name" value="P-loop_NTPase"/>
</dbReference>
<dbReference type="PANTHER" id="PTHR43394">
    <property type="entry name" value="ATP-DEPENDENT PERMEASE MDL1, MITOCHONDRIAL"/>
    <property type="match status" value="1"/>
</dbReference>
<dbReference type="PROSITE" id="PS50893">
    <property type="entry name" value="ABC_TRANSPORTER_2"/>
    <property type="match status" value="1"/>
</dbReference>
<dbReference type="Pfam" id="PF00664">
    <property type="entry name" value="ABC_membrane"/>
    <property type="match status" value="1"/>
</dbReference>
<evidence type="ECO:0000256" key="7">
    <source>
        <dbReference type="SAM" id="MobiDB-lite"/>
    </source>
</evidence>
<feature type="compositionally biased region" description="Basic and acidic residues" evidence="7">
    <location>
        <begin position="660"/>
        <end position="675"/>
    </location>
</feature>
<dbReference type="InterPro" id="IPR011527">
    <property type="entry name" value="ABC1_TM_dom"/>
</dbReference>
<dbReference type="SUPFAM" id="SSF90123">
    <property type="entry name" value="ABC transporter transmembrane region"/>
    <property type="match status" value="1"/>
</dbReference>
<feature type="transmembrane region" description="Helical" evidence="8">
    <location>
        <begin position="169"/>
        <end position="199"/>
    </location>
</feature>
<feature type="transmembrane region" description="Helical" evidence="8">
    <location>
        <begin position="81"/>
        <end position="102"/>
    </location>
</feature>
<evidence type="ECO:0000256" key="2">
    <source>
        <dbReference type="ARBA" id="ARBA00022692"/>
    </source>
</evidence>
<gene>
    <name evidence="11" type="ORF">MGWOODY_Clf2491</name>
</gene>
<reference evidence="11" key="1">
    <citation type="submission" date="2015-10" db="EMBL/GenBank/DDBJ databases">
        <authorList>
            <person name="Gilbert D.G."/>
        </authorList>
    </citation>
    <scope>NUCLEOTIDE SEQUENCE</scope>
</reference>
<dbReference type="GO" id="GO:0005524">
    <property type="term" value="F:ATP binding"/>
    <property type="evidence" value="ECO:0007669"/>
    <property type="project" value="UniProtKB-KW"/>
</dbReference>
<dbReference type="Gene3D" id="3.40.50.300">
    <property type="entry name" value="P-loop containing nucleotide triphosphate hydrolases"/>
    <property type="match status" value="1"/>
</dbReference>
<feature type="transmembrane region" description="Helical" evidence="8">
    <location>
        <begin position="37"/>
        <end position="61"/>
    </location>
</feature>
<keyword evidence="5 8" id="KW-1133">Transmembrane helix</keyword>
<evidence type="ECO:0000256" key="1">
    <source>
        <dbReference type="ARBA" id="ARBA00004141"/>
    </source>
</evidence>
<feature type="domain" description="ABC transmembrane type-1" evidence="10">
    <location>
        <begin position="44"/>
        <end position="333"/>
    </location>
</feature>
<dbReference type="InterPro" id="IPR017871">
    <property type="entry name" value="ABC_transporter-like_CS"/>
</dbReference>
<dbReference type="CDD" id="cd18550">
    <property type="entry name" value="ABC_6TM_exporter_like"/>
    <property type="match status" value="1"/>
</dbReference>
<dbReference type="InterPro" id="IPR036640">
    <property type="entry name" value="ABC1_TM_sf"/>
</dbReference>
<dbReference type="PROSITE" id="PS00211">
    <property type="entry name" value="ABC_TRANSPORTER_1"/>
    <property type="match status" value="1"/>
</dbReference>
<keyword evidence="6 8" id="KW-0472">Membrane</keyword>
<sequence length="675" mass="74262">MMHRVVPEQPADKRNTLGLPPLSSPMLRRTVRLFRPYRFHVVSVAVLILVTASIGVINPLLIRTVFDSGLFPSSGGPDLQLLWILAAVMTSIAIANGIMGVIQTYMTNHVGQSVMRDLRDSVYAHLQGMSLGFFTSTRTGEIQSRISNDVGGIQAVVTSTLTDTLSNTVIFLSTLVAMLILSWQLTIVAVATVPFFFALTKYVGKKRRAVTSEAQRSMAEVTAITQETLSVSGIMLAKLFGRQTQEMANFHRHNQELSDLAVRQQMIGHSFFAVVMTFLSISPAFIYLLAGYMMSGSGSPAVTAGTIIAFTTLQSRLYFPVGRLLQVSVELQSSFALFERIYGYLDLKQDIVDSPDASPLDLERVSGGITFDSVRVNYARSYGEPSDENSEQELEEESRLWALDGVSLNIPPGQLAAFVGPSGAGKTTLAYLVPRLYDVTEGSVSIDGTDVKEIRQVDLAAVIGFVTQDSYLFHDTMEKNLLYARPEASRDEMIEAAKAAFIHDRIMEMPEGYDTFVGERGFRLSGGERQRLSIARVILHQPRVLILDEATSALDTASERYVQSALQPLMRDRTTMVIAHRLSTIIAADVIYVVDRGRIVEHGPHDELLAYGGLYANLYREQFGGGRIEAYCEDGVIFSDGSIGTAERPEPALTGGGPDAPRRTRSGDERMPWEE</sequence>
<dbReference type="InterPro" id="IPR003593">
    <property type="entry name" value="AAA+_ATPase"/>
</dbReference>
<accession>A0A160V901</accession>
<feature type="region of interest" description="Disordered" evidence="7">
    <location>
        <begin position="643"/>
        <end position="675"/>
    </location>
</feature>
<keyword evidence="2 8" id="KW-0812">Transmembrane</keyword>
<evidence type="ECO:0000256" key="5">
    <source>
        <dbReference type="ARBA" id="ARBA00022989"/>
    </source>
</evidence>
<dbReference type="SUPFAM" id="SSF52540">
    <property type="entry name" value="P-loop containing nucleoside triphosphate hydrolases"/>
    <property type="match status" value="1"/>
</dbReference>
<dbReference type="GO" id="GO:0016887">
    <property type="term" value="F:ATP hydrolysis activity"/>
    <property type="evidence" value="ECO:0007669"/>
    <property type="project" value="InterPro"/>
</dbReference>
<dbReference type="EMBL" id="FAXA01000270">
    <property type="protein sequence ID" value="CUV02521.1"/>
    <property type="molecule type" value="Genomic_DNA"/>
</dbReference>
<feature type="transmembrane region" description="Helical" evidence="8">
    <location>
        <begin position="271"/>
        <end position="294"/>
    </location>
</feature>
<dbReference type="InterPro" id="IPR003439">
    <property type="entry name" value="ABC_transporter-like_ATP-bd"/>
</dbReference>
<dbReference type="Pfam" id="PF00005">
    <property type="entry name" value="ABC_tran"/>
    <property type="match status" value="1"/>
</dbReference>
<dbReference type="GO" id="GO:0016020">
    <property type="term" value="C:membrane"/>
    <property type="evidence" value="ECO:0007669"/>
    <property type="project" value="UniProtKB-SubCell"/>
</dbReference>
<evidence type="ECO:0000256" key="3">
    <source>
        <dbReference type="ARBA" id="ARBA00022741"/>
    </source>
</evidence>
<evidence type="ECO:0000256" key="4">
    <source>
        <dbReference type="ARBA" id="ARBA00022840"/>
    </source>
</evidence>
<dbReference type="Gene3D" id="1.20.1560.10">
    <property type="entry name" value="ABC transporter type 1, transmembrane domain"/>
    <property type="match status" value="1"/>
</dbReference>
<protein>
    <submittedName>
        <fullName evidence="11">Lipid A export ATP-binding/permease protein MsbA</fullName>
    </submittedName>
</protein>
<evidence type="ECO:0000313" key="11">
    <source>
        <dbReference type="EMBL" id="CUV02521.1"/>
    </source>
</evidence>
<dbReference type="FunFam" id="3.40.50.300:FF:000218">
    <property type="entry name" value="Multidrug ABC transporter ATP-binding protein"/>
    <property type="match status" value="1"/>
</dbReference>
<dbReference type="PANTHER" id="PTHR43394:SF1">
    <property type="entry name" value="ATP-BINDING CASSETTE SUB-FAMILY B MEMBER 10, MITOCHONDRIAL"/>
    <property type="match status" value="1"/>
</dbReference>
<dbReference type="InterPro" id="IPR039421">
    <property type="entry name" value="Type_1_exporter"/>
</dbReference>
<dbReference type="AlphaFoldDB" id="A0A160V901"/>